<organism evidence="5 8">
    <name type="scientific">Mycobacterium tuberculosis</name>
    <dbReference type="NCBI Taxonomy" id="1773"/>
    <lineage>
        <taxon>Bacteria</taxon>
        <taxon>Bacillati</taxon>
        <taxon>Actinomycetota</taxon>
        <taxon>Actinomycetes</taxon>
        <taxon>Mycobacteriales</taxon>
        <taxon>Mycobacteriaceae</taxon>
        <taxon>Mycobacterium</taxon>
        <taxon>Mycobacterium tuberculosis complex</taxon>
    </lineage>
</organism>
<dbReference type="EMBL" id="CQQC01001787">
    <property type="protein sequence ID" value="CNW24310.1"/>
    <property type="molecule type" value="Genomic_DNA"/>
</dbReference>
<evidence type="ECO:0000313" key="7">
    <source>
        <dbReference type="EMBL" id="CPB38533.1"/>
    </source>
</evidence>
<dbReference type="Proteomes" id="UP000038802">
    <property type="component" value="Unassembled WGS sequence"/>
</dbReference>
<dbReference type="AlphaFoldDB" id="A0A0T9EVY5"/>
<dbReference type="EMBL" id="CHKL01001327">
    <property type="protein sequence ID" value="COX91576.1"/>
    <property type="molecule type" value="Genomic_DNA"/>
</dbReference>
<evidence type="ECO:0000313" key="12">
    <source>
        <dbReference type="Proteomes" id="UP000046947"/>
    </source>
</evidence>
<evidence type="ECO:0000313" key="8">
    <source>
        <dbReference type="Proteomes" id="UP000038802"/>
    </source>
</evidence>
<reference evidence="7" key="1">
    <citation type="submission" date="2015-03" db="EMBL/GenBank/DDBJ databases">
        <authorList>
            <consortium name="Pathogen Informatics"/>
            <person name="Murphy D."/>
        </authorList>
    </citation>
    <scope>NUCLEOTIDE SEQUENCE</scope>
    <source>
        <strain evidence="7">N09902308</strain>
    </source>
</reference>
<proteinExistence type="predicted"/>
<dbReference type="Proteomes" id="UP000046680">
    <property type="component" value="Unassembled WGS sequence"/>
</dbReference>
<name>A0A0T9EVY5_MYCTX</name>
<evidence type="ECO:0000313" key="14">
    <source>
        <dbReference type="Proteomes" id="UP000050164"/>
    </source>
</evidence>
<dbReference type="Proteomes" id="UP000039217">
    <property type="component" value="Unassembled WGS sequence"/>
</dbReference>
<evidence type="ECO:0000313" key="3">
    <source>
        <dbReference type="EMBL" id="CKS80598.1"/>
    </source>
</evidence>
<dbReference type="Proteomes" id="UP000039021">
    <property type="component" value="Unassembled WGS sequence"/>
</dbReference>
<sequence>MRSQIDSSLMVQPSACADPKSAGVTLVMPSRYTSSAVTRVWKAMDARIAALAAAS</sequence>
<dbReference type="EMBL" id="CSBK01003924">
    <property type="protein sequence ID" value="CPB38533.1"/>
    <property type="molecule type" value="Genomic_DNA"/>
</dbReference>
<evidence type="ECO:0000313" key="1">
    <source>
        <dbReference type="EMBL" id="CFE47575.1"/>
    </source>
</evidence>
<dbReference type="Proteomes" id="UP000050164">
    <property type="component" value="Unassembled WGS sequence"/>
</dbReference>
<dbReference type="Proteomes" id="UP000048600">
    <property type="component" value="Unassembled WGS sequence"/>
</dbReference>
<dbReference type="Proteomes" id="UP000046947">
    <property type="component" value="Unassembled WGS sequence"/>
</dbReference>
<evidence type="ECO:0000313" key="13">
    <source>
        <dbReference type="Proteomes" id="UP000048600"/>
    </source>
</evidence>
<protein>
    <submittedName>
        <fullName evidence="5">Uncharacterized protein</fullName>
    </submittedName>
</protein>
<dbReference type="EMBL" id="CSAE01000118">
    <property type="protein sequence ID" value="COV44870.1"/>
    <property type="molecule type" value="Genomic_DNA"/>
</dbReference>
<accession>A0A0T9EVY5</accession>
<evidence type="ECO:0000313" key="9">
    <source>
        <dbReference type="Proteomes" id="UP000039021"/>
    </source>
</evidence>
<evidence type="ECO:0000313" key="2">
    <source>
        <dbReference type="EMBL" id="CFS12674.1"/>
    </source>
</evidence>
<evidence type="ECO:0000313" key="5">
    <source>
        <dbReference type="EMBL" id="COV44870.1"/>
    </source>
</evidence>
<evidence type="ECO:0000313" key="6">
    <source>
        <dbReference type="EMBL" id="COX91576.1"/>
    </source>
</evidence>
<reference evidence="8 9" key="2">
    <citation type="submission" date="2015-03" db="EMBL/GenBank/DDBJ databases">
        <authorList>
            <consortium name="Pathogen Informatics"/>
        </authorList>
    </citation>
    <scope>NUCLEOTIDE SEQUENCE [LARGE SCALE GENOMIC DNA]</scope>
    <source>
        <strain evidence="3 14">Bir 185</strain>
        <strain evidence="2 11">C09601061</strain>
        <strain evidence="4 10">D00501624</strain>
        <strain evidence="1 12">H09601792</strain>
        <strain evidence="8">K00500041</strain>
        <strain evidence="9">N09902308</strain>
        <strain evidence="6 13">P00601463</strain>
    </source>
</reference>
<reference evidence="5" key="3">
    <citation type="submission" date="2015-03" db="EMBL/GenBank/DDBJ databases">
        <authorList>
            <person name="Murphy D."/>
        </authorList>
    </citation>
    <scope>NUCLEOTIDE SEQUENCE [LARGE SCALE GENOMIC DNA]</scope>
    <source>
        <strain evidence="5">K00500041</strain>
    </source>
</reference>
<gene>
    <name evidence="2" type="ORF">ERS007657_04147</name>
    <name evidence="4" type="ORF">ERS007661_03714</name>
    <name evidence="1" type="ORF">ERS007688_00792</name>
    <name evidence="5" type="ORF">ERS007703_01412</name>
    <name evidence="7" type="ORF">ERS007739_05225</name>
    <name evidence="6" type="ORF">ERS007741_04813</name>
    <name evidence="3" type="ORF">ERS027659_03589</name>
</gene>
<dbReference type="EMBL" id="CGCX01002498">
    <property type="protein sequence ID" value="CFS12674.1"/>
    <property type="molecule type" value="Genomic_DNA"/>
</dbReference>
<dbReference type="EMBL" id="CNFT01001070">
    <property type="protein sequence ID" value="CKS80598.1"/>
    <property type="molecule type" value="Genomic_DNA"/>
</dbReference>
<evidence type="ECO:0000313" key="10">
    <source>
        <dbReference type="Proteomes" id="UP000039217"/>
    </source>
</evidence>
<evidence type="ECO:0000313" key="4">
    <source>
        <dbReference type="EMBL" id="CNW24310.1"/>
    </source>
</evidence>
<evidence type="ECO:0000313" key="11">
    <source>
        <dbReference type="Proteomes" id="UP000046680"/>
    </source>
</evidence>
<dbReference type="EMBL" id="CFOH01000083">
    <property type="protein sequence ID" value="CFE47575.1"/>
    <property type="molecule type" value="Genomic_DNA"/>
</dbReference>